<sequence length="232" mass="26524">MRQAAMREMELREQREETLRMMSQYRHDWLNHIQLVQGYMQMKKYERMADPIRTCVEEARKHAKIGSLPSPLVAYRVMEATLRYPLLQIDVQALGFTGEDLPFVVESELADTFFEICAGGGELANRRGKPVNWSFSILQRGVEGFSIGLHVSGESITDEYVDEVISIVTGQGLVFEASDPVADGYQLTFHLSYSKKGLRLPKWIKENTADRLNGKNKLEDLTISRETYRKGT</sequence>
<keyword evidence="3" id="KW-0418">Kinase</keyword>
<reference evidence="5" key="1">
    <citation type="journal article" date="2023" name="Int. J. Syst. Evol. Microbiol.">
        <title>Collibacillus ludicampi gen. nov., sp. nov., a new soil bacterium of the family Alicyclobacillaceae.</title>
        <authorList>
            <person name="Jojima T."/>
            <person name="Ioku Y."/>
            <person name="Fukuta Y."/>
            <person name="Shirasaka N."/>
            <person name="Matsumura Y."/>
            <person name="Mori M."/>
        </authorList>
    </citation>
    <scope>NUCLEOTIDE SEQUENCE</scope>
    <source>
        <strain evidence="5">TP075</strain>
    </source>
</reference>
<dbReference type="Proteomes" id="UP001057291">
    <property type="component" value="Unassembled WGS sequence"/>
</dbReference>
<evidence type="ECO:0000259" key="4">
    <source>
        <dbReference type="Pfam" id="PF14689"/>
    </source>
</evidence>
<dbReference type="AlphaFoldDB" id="A0AAV4LAS9"/>
<dbReference type="InterPro" id="IPR039506">
    <property type="entry name" value="SPOB_a"/>
</dbReference>
<comment type="caution">
    <text evidence="5">The sequence shown here is derived from an EMBL/GenBank/DDBJ whole genome shotgun (WGS) entry which is preliminary data.</text>
</comment>
<keyword evidence="1" id="KW-0597">Phosphoprotein</keyword>
<name>A0AAV4LAS9_9BACL</name>
<keyword evidence="2" id="KW-0808">Transferase</keyword>
<dbReference type="InterPro" id="IPR016120">
    <property type="entry name" value="Sig_transdc_His_kin_SpoOB"/>
</dbReference>
<protein>
    <recommendedName>
        <fullName evidence="4">SpoOB alpha-helical domain-containing protein</fullName>
    </recommendedName>
</protein>
<dbReference type="SUPFAM" id="SSF55890">
    <property type="entry name" value="Sporulation response regulatory protein Spo0B"/>
    <property type="match status" value="1"/>
</dbReference>
<proteinExistence type="predicted"/>
<keyword evidence="6" id="KW-1185">Reference proteome</keyword>
<evidence type="ECO:0000256" key="1">
    <source>
        <dbReference type="ARBA" id="ARBA00022553"/>
    </source>
</evidence>
<dbReference type="Pfam" id="PF14689">
    <property type="entry name" value="SPOB_a"/>
    <property type="match status" value="1"/>
</dbReference>
<dbReference type="GO" id="GO:0000155">
    <property type="term" value="F:phosphorelay sensor kinase activity"/>
    <property type="evidence" value="ECO:0007669"/>
    <property type="project" value="InterPro"/>
</dbReference>
<feature type="domain" description="SpoOB alpha-helical" evidence="4">
    <location>
        <begin position="13"/>
        <end position="65"/>
    </location>
</feature>
<gene>
    <name evidence="5" type="ORF">DNHGIG_01410</name>
</gene>
<accession>A0AAV4LAS9</accession>
<evidence type="ECO:0000313" key="5">
    <source>
        <dbReference type="EMBL" id="GIM44592.1"/>
    </source>
</evidence>
<dbReference type="EMBL" id="BOQE01000001">
    <property type="protein sequence ID" value="GIM44592.1"/>
    <property type="molecule type" value="Genomic_DNA"/>
</dbReference>
<evidence type="ECO:0000256" key="2">
    <source>
        <dbReference type="ARBA" id="ARBA00022679"/>
    </source>
</evidence>
<evidence type="ECO:0000313" key="6">
    <source>
        <dbReference type="Proteomes" id="UP001057291"/>
    </source>
</evidence>
<dbReference type="Gene3D" id="1.10.287.130">
    <property type="match status" value="1"/>
</dbReference>
<evidence type="ECO:0000256" key="3">
    <source>
        <dbReference type="ARBA" id="ARBA00022777"/>
    </source>
</evidence>
<organism evidence="5 6">
    <name type="scientific">Collibacillus ludicampi</name>
    <dbReference type="NCBI Taxonomy" id="2771369"/>
    <lineage>
        <taxon>Bacteria</taxon>
        <taxon>Bacillati</taxon>
        <taxon>Bacillota</taxon>
        <taxon>Bacilli</taxon>
        <taxon>Bacillales</taxon>
        <taxon>Alicyclobacillaceae</taxon>
        <taxon>Collibacillus</taxon>
    </lineage>
</organism>